<feature type="compositionally biased region" description="Low complexity" evidence="1">
    <location>
        <begin position="205"/>
        <end position="218"/>
    </location>
</feature>
<feature type="region of interest" description="Disordered" evidence="1">
    <location>
        <begin position="86"/>
        <end position="288"/>
    </location>
</feature>
<feature type="compositionally biased region" description="Pro residues" evidence="1">
    <location>
        <begin position="172"/>
        <end position="181"/>
    </location>
</feature>
<evidence type="ECO:0000256" key="1">
    <source>
        <dbReference type="SAM" id="MobiDB-lite"/>
    </source>
</evidence>
<feature type="compositionally biased region" description="Low complexity" evidence="1">
    <location>
        <begin position="156"/>
        <end position="171"/>
    </location>
</feature>
<feature type="region of interest" description="Disordered" evidence="1">
    <location>
        <begin position="1248"/>
        <end position="1306"/>
    </location>
</feature>
<feature type="compositionally biased region" description="Polar residues" evidence="1">
    <location>
        <begin position="380"/>
        <end position="390"/>
    </location>
</feature>
<feature type="region of interest" description="Disordered" evidence="1">
    <location>
        <begin position="373"/>
        <end position="396"/>
    </location>
</feature>
<feature type="region of interest" description="Disordered" evidence="1">
    <location>
        <begin position="696"/>
        <end position="726"/>
    </location>
</feature>
<feature type="compositionally biased region" description="Low complexity" evidence="1">
    <location>
        <begin position="485"/>
        <end position="499"/>
    </location>
</feature>
<dbReference type="KEGG" id="uma:UMAG_01518"/>
<feature type="compositionally biased region" description="Basic and acidic residues" evidence="1">
    <location>
        <begin position="1126"/>
        <end position="1138"/>
    </location>
</feature>
<feature type="region of interest" description="Disordered" evidence="1">
    <location>
        <begin position="1091"/>
        <end position="1138"/>
    </location>
</feature>
<feature type="compositionally biased region" description="Polar residues" evidence="1">
    <location>
        <begin position="1108"/>
        <end position="1125"/>
    </location>
</feature>
<dbReference type="GeneID" id="23562502"/>
<feature type="compositionally biased region" description="Low complexity" evidence="1">
    <location>
        <begin position="698"/>
        <end position="709"/>
    </location>
</feature>
<feature type="region of interest" description="Disordered" evidence="1">
    <location>
        <begin position="453"/>
        <end position="524"/>
    </location>
</feature>
<dbReference type="SMR" id="A0A0D1CV91"/>
<feature type="region of interest" description="Disordered" evidence="1">
    <location>
        <begin position="838"/>
        <end position="888"/>
    </location>
</feature>
<sequence>MPFADLLWRSSPHSTMDIQIQSVPTSYPTAAQPPSRSSSSLSPSRTPSLRRRLTFGRTAKPQPSPAIHGDLLYPTQAVLAGATTNRASHYSTPDDHSIGRAPARTPSLTVVSTSKPPSATHSRMHSPLPRGVSPTTFALSLPAASPTHQYDRLLDPSSTSASVSSRTSPSPLNNPPPPPPSTSTTSALQQIAQPASSTSLSQNLPTSAEPSSTTPSSSKGQKLRSPFPPASSSTRTSSTHRDRSVMGTAMFRRASLRRRTASSDSTISLTQKALPQATGPTPPPEPKATSSIMATIASAPVAPVAPVAAAVSLPASDAPTGRFARIFGRRKSFSGPTNVFPKPNLVSNPVPALPHANGLVHKNSPPLAVISSGWQGPPDETNSSRANSGHSVPLSPRTMSPLLRLSSENPVSSVKGNAHKALAPAAVQLQSVDSQSSKVSTFSFPARMSLSNDSWQQAPSVADSSRQRLAEHSASRSRSVPLATLPISNPIPLSPSQNPFEGSTMPSPQRRPTRPGRSLSFSLGHRKKSKSLSMIGHMFGSSSSQTEPFTALPRLPAAASTLSERYPPAENGVSPVIEPTVSSHSRKPSLRVRLKMGRGAAEQGSQRPTTPEIESWKQRLAEPRVDVASDQTERMLRANSDDAFRSKHSGSPVKIVRSKSLIRRKPPPEIKQEEIDISSSTPVYGKAFRTLKVDQHASSPFGGSPTSSPELVITTLPDPEPRADFEPTAARGLGLIDASAAASKGANSSVPSIDIRPGTPSREAWPDVASSPTNSASQLSRQRLAPGSPPHVPQRRRSSGMHSIADTSMSVDRPWSLISASEADTPLLKLRSLVVNTNVSEDSREENRSSDDLFFRRPTAEKIDVSHRPPVSDTEEEEDDDNNNNNNNNIIIKETEVLSEGGSQQLRSCSQATMLSDAKHDILSVLSSQSGSSTIRAAGDVQAQLGVSGLSATSGAPSNVSQTSTARACSVPPGVRQSVEPSFGVAVNADAKDRDGDTVGPLPAMSPSASQHCLPSRQHRRDGSVGSTYSQMTIQQARRSSTASRVTVRSSGHWSEGRLSEDALSALEAEVGQARRAEVIALGKGRVKDWVGGGGADRPLPTAEAPTLSRSNTLRKNIHQDTSQHVADRVDELESQRQKTLNEHLDRRLQQLSEAQLGKDTTMARMPFDTQARRPLDEILRDASPKKHQDDPAMKGSEIASQSAPGKGRSEAKGLARLSAFHDRKLVGHSERSQVALNSATEEAIRLGRAPSKRVRRNVSETQSSGEAVMVQRESAVTGEDSTAPSLLAARHPRRSTSLSRKKSASVVDQLNPTLDAALPFSAAVEWQNSAAQPAWLASQGKAVRNVQDDSKKHSNQRTYATSEEAVRAKQLERLERKKRLAEKEAKRQALLQQKYAHKKQSDPLLAARLALAGLEPREAAPRDKTDHTANKTLCTTTKLSTGTVGGGLQPPAIPERRGSSHSGGRLSVPRSPLVRKNSDSGSVTSFHTAVDAPVSGSAAVLGSPLSKAAVAAQPCANVGDVSCDSKWSGEVRPDTSYSIASSLAVDFEFPVPPQRMKEQLSDDGTLLSRAGLQQSPYQQWRERRHYGQASPFMQAPQRDSSLRDRSLLFLSKREEEQGMTASRTMPKLMTVSALDSVKQSVTLRKSRSVGYNSGDLRKLSREQMMWDVSHHASPVGMQGEVDSGGLAAQYGEARGLGIEMADDSSIAARYSNVGSQRYAIAA</sequence>
<keyword evidence="3" id="KW-1185">Reference proteome</keyword>
<protein>
    <submittedName>
        <fullName evidence="2">Uncharacterized protein</fullName>
    </submittedName>
</protein>
<dbReference type="EMBL" id="CM003142">
    <property type="protein sequence ID" value="KIS70348.1"/>
    <property type="molecule type" value="Genomic_DNA"/>
</dbReference>
<dbReference type="Proteomes" id="UP000000561">
    <property type="component" value="Chromosome 3"/>
</dbReference>
<feature type="compositionally biased region" description="Basic residues" evidence="1">
    <location>
        <begin position="1291"/>
        <end position="1304"/>
    </location>
</feature>
<feature type="region of interest" description="Disordered" evidence="1">
    <location>
        <begin position="1346"/>
        <end position="1365"/>
    </location>
</feature>
<dbReference type="InParanoid" id="A0A0D1CV91"/>
<dbReference type="OrthoDB" id="2553354at2759"/>
<feature type="compositionally biased region" description="Low complexity" evidence="1">
    <location>
        <begin position="33"/>
        <end position="47"/>
    </location>
</feature>
<feature type="region of interest" description="Disordered" evidence="1">
    <location>
        <begin position="741"/>
        <end position="803"/>
    </location>
</feature>
<evidence type="ECO:0000313" key="3">
    <source>
        <dbReference type="Proteomes" id="UP000000561"/>
    </source>
</evidence>
<organism evidence="2 3">
    <name type="scientific">Mycosarcoma maydis</name>
    <name type="common">Corn smut fungus</name>
    <name type="synonym">Ustilago maydis</name>
    <dbReference type="NCBI Taxonomy" id="5270"/>
    <lineage>
        <taxon>Eukaryota</taxon>
        <taxon>Fungi</taxon>
        <taxon>Dikarya</taxon>
        <taxon>Basidiomycota</taxon>
        <taxon>Ustilaginomycotina</taxon>
        <taxon>Ustilaginomycetes</taxon>
        <taxon>Ustilaginales</taxon>
        <taxon>Ustilaginaceae</taxon>
        <taxon>Mycosarcoma</taxon>
    </lineage>
</organism>
<feature type="compositionally biased region" description="Polar residues" evidence="1">
    <location>
        <begin position="1025"/>
        <end position="1036"/>
    </location>
</feature>
<name>A0A0D1CV91_MYCMD</name>
<feature type="compositionally biased region" description="Polar residues" evidence="1">
    <location>
        <begin position="187"/>
        <end position="204"/>
    </location>
</feature>
<dbReference type="RefSeq" id="XP_011387554.1">
    <property type="nucleotide sequence ID" value="XM_011389252.1"/>
</dbReference>
<dbReference type="eggNOG" id="ENOG502RCB5">
    <property type="taxonomic scope" value="Eukaryota"/>
</dbReference>
<feature type="compositionally biased region" description="Polar residues" evidence="1">
    <location>
        <begin position="106"/>
        <end position="121"/>
    </location>
</feature>
<evidence type="ECO:0000313" key="2">
    <source>
        <dbReference type="EMBL" id="KIS70348.1"/>
    </source>
</evidence>
<feature type="compositionally biased region" description="Basic and acidic residues" evidence="1">
    <location>
        <begin position="1184"/>
        <end position="1193"/>
    </location>
</feature>
<feature type="compositionally biased region" description="Acidic residues" evidence="1">
    <location>
        <begin position="873"/>
        <end position="882"/>
    </location>
</feature>
<proteinExistence type="predicted"/>
<feature type="region of interest" description="Disordered" evidence="1">
    <location>
        <begin position="1005"/>
        <end position="1058"/>
    </location>
</feature>
<gene>
    <name evidence="2" type="ORF">UMAG_01518</name>
</gene>
<feature type="compositionally biased region" description="Basic residues" evidence="1">
    <location>
        <begin position="656"/>
        <end position="665"/>
    </location>
</feature>
<feature type="compositionally biased region" description="Basic and acidic residues" evidence="1">
    <location>
        <begin position="841"/>
        <end position="867"/>
    </location>
</feature>
<feature type="region of interest" description="Disordered" evidence="1">
    <location>
        <begin position="1184"/>
        <end position="1211"/>
    </location>
</feature>
<feature type="compositionally biased region" description="Polar residues" evidence="1">
    <location>
        <begin position="770"/>
        <end position="781"/>
    </location>
</feature>
<feature type="region of interest" description="Disordered" evidence="1">
    <location>
        <begin position="23"/>
        <end position="69"/>
    </location>
</feature>
<feature type="compositionally biased region" description="Polar residues" evidence="1">
    <location>
        <begin position="453"/>
        <end position="464"/>
    </location>
</feature>
<feature type="region of interest" description="Disordered" evidence="1">
    <location>
        <begin position="1439"/>
        <end position="1482"/>
    </location>
</feature>
<feature type="region of interest" description="Disordered" evidence="1">
    <location>
        <begin position="640"/>
        <end position="669"/>
    </location>
</feature>
<feature type="compositionally biased region" description="Low complexity" evidence="1">
    <location>
        <begin position="1037"/>
        <end position="1051"/>
    </location>
</feature>
<dbReference type="VEuPathDB" id="FungiDB:UMAG_01518"/>
<dbReference type="OMA" id="NRATWAN"/>
<feature type="compositionally biased region" description="Basic and acidic residues" evidence="1">
    <location>
        <begin position="465"/>
        <end position="474"/>
    </location>
</feature>
<accession>A0A0D1CV91</accession>
<reference evidence="2 3" key="1">
    <citation type="journal article" date="2006" name="Nature">
        <title>Insights from the genome of the biotrophic fungal plant pathogen Ustilago maydis.</title>
        <authorList>
            <person name="Kamper J."/>
            <person name="Kahmann R."/>
            <person name="Bolker M."/>
            <person name="Ma L.J."/>
            <person name="Brefort T."/>
            <person name="Saville B.J."/>
            <person name="Banuett F."/>
            <person name="Kronstad J.W."/>
            <person name="Gold S.E."/>
            <person name="Muller O."/>
            <person name="Perlin M.H."/>
            <person name="Wosten H.A."/>
            <person name="de Vries R."/>
            <person name="Ruiz-Herrera J."/>
            <person name="Reynaga-Pena C.G."/>
            <person name="Snetselaar K."/>
            <person name="McCann M."/>
            <person name="Perez-Martin J."/>
            <person name="Feldbrugge M."/>
            <person name="Basse C.W."/>
            <person name="Steinberg G."/>
            <person name="Ibeas J.I."/>
            <person name="Holloman W."/>
            <person name="Guzman P."/>
            <person name="Farman M."/>
            <person name="Stajich J.E."/>
            <person name="Sentandreu R."/>
            <person name="Gonzalez-Prieto J.M."/>
            <person name="Kennell J.C."/>
            <person name="Molina L."/>
            <person name="Schirawski J."/>
            <person name="Mendoza-Mendoza A."/>
            <person name="Greilinger D."/>
            <person name="Munch K."/>
            <person name="Rossel N."/>
            <person name="Scherer M."/>
            <person name="Vranes M."/>
            <person name="Ladendorf O."/>
            <person name="Vincon V."/>
            <person name="Fuchs U."/>
            <person name="Sandrock B."/>
            <person name="Meng S."/>
            <person name="Ho E.C."/>
            <person name="Cahill M.J."/>
            <person name="Boyce K.J."/>
            <person name="Klose J."/>
            <person name="Klosterman S.J."/>
            <person name="Deelstra H.J."/>
            <person name="Ortiz-Castellanos L."/>
            <person name="Li W."/>
            <person name="Sanchez-Alonso P."/>
            <person name="Schreier P.H."/>
            <person name="Hauser-Hahn I."/>
            <person name="Vaupel M."/>
            <person name="Koopmann E."/>
            <person name="Friedrich G."/>
            <person name="Voss H."/>
            <person name="Schluter T."/>
            <person name="Margolis J."/>
            <person name="Platt D."/>
            <person name="Swimmer C."/>
            <person name="Gnirke A."/>
            <person name="Chen F."/>
            <person name="Vysotskaia V."/>
            <person name="Mannhaupt G."/>
            <person name="Guldener U."/>
            <person name="Munsterkotter M."/>
            <person name="Haase D."/>
            <person name="Oesterheld M."/>
            <person name="Mewes H.W."/>
            <person name="Mauceli E.W."/>
            <person name="DeCaprio D."/>
            <person name="Wade C.M."/>
            <person name="Butler J."/>
            <person name="Young S."/>
            <person name="Jaffe D.B."/>
            <person name="Calvo S."/>
            <person name="Nusbaum C."/>
            <person name="Galagan J."/>
            <person name="Birren B.W."/>
        </authorList>
    </citation>
    <scope>NUCLEOTIDE SEQUENCE [LARGE SCALE GENOMIC DNA]</scope>
    <source>
        <strain evidence="3">DSM 14603 / FGSC 9021 / UM521</strain>
    </source>
</reference>